<comment type="caution">
    <text evidence="1">The sequence shown here is derived from an EMBL/GenBank/DDBJ whole genome shotgun (WGS) entry which is preliminary data.</text>
</comment>
<evidence type="ECO:0000313" key="2">
    <source>
        <dbReference type="Proteomes" id="UP000753219"/>
    </source>
</evidence>
<dbReference type="AlphaFoldDB" id="A0A942ZXR2"/>
<organism evidence="1 2">
    <name type="scientific">Amedibacillus dolichus</name>
    <dbReference type="NCBI Taxonomy" id="31971"/>
    <lineage>
        <taxon>Bacteria</taxon>
        <taxon>Bacillati</taxon>
        <taxon>Bacillota</taxon>
        <taxon>Erysipelotrichia</taxon>
        <taxon>Erysipelotrichales</taxon>
        <taxon>Erysipelotrichaceae</taxon>
        <taxon>Amedibacillus</taxon>
    </lineage>
</organism>
<protein>
    <submittedName>
        <fullName evidence="1">Uncharacterized protein</fullName>
    </submittedName>
</protein>
<dbReference type="Proteomes" id="UP000753219">
    <property type="component" value="Unassembled WGS sequence"/>
</dbReference>
<accession>A0A942ZXR2</accession>
<sequence length="87" mass="10342">MKENKDLIKTWIGDFFPEIFIKDMYDIELPLYLENDIQQLLSGIKNNDSLLDCMLDEVYGSINSAFWDGMITKKQADHLRNKYLQYE</sequence>
<proteinExistence type="predicted"/>
<evidence type="ECO:0000313" key="1">
    <source>
        <dbReference type="EMBL" id="MBS4884609.1"/>
    </source>
</evidence>
<name>A0A942ZXR2_9FIRM</name>
<dbReference type="EMBL" id="JAGZMZ010000019">
    <property type="protein sequence ID" value="MBS4884609.1"/>
    <property type="molecule type" value="Genomic_DNA"/>
</dbReference>
<gene>
    <name evidence="1" type="ORF">KHZ85_07570</name>
</gene>
<reference evidence="1" key="1">
    <citation type="submission" date="2021-02" db="EMBL/GenBank/DDBJ databases">
        <title>Infant gut strain persistence is associated with maternal origin, phylogeny, and functional potential including surface adhesion and iron acquisition.</title>
        <authorList>
            <person name="Lou Y.C."/>
        </authorList>
    </citation>
    <scope>NUCLEOTIDE SEQUENCE</scope>
    <source>
        <strain evidence="1">L3_108_103G1_dasL3_108_103G1_concoct_2</strain>
    </source>
</reference>
<dbReference type="RefSeq" id="WP_022420075.1">
    <property type="nucleotide sequence ID" value="NZ_JAGZMZ010000019.1"/>
</dbReference>